<organism evidence="3 4">
    <name type="scientific">Apiospora kogelbergensis</name>
    <dbReference type="NCBI Taxonomy" id="1337665"/>
    <lineage>
        <taxon>Eukaryota</taxon>
        <taxon>Fungi</taxon>
        <taxon>Dikarya</taxon>
        <taxon>Ascomycota</taxon>
        <taxon>Pezizomycotina</taxon>
        <taxon>Sordariomycetes</taxon>
        <taxon>Xylariomycetidae</taxon>
        <taxon>Amphisphaeriales</taxon>
        <taxon>Apiosporaceae</taxon>
        <taxon>Apiospora</taxon>
    </lineage>
</organism>
<comment type="caution">
    <text evidence="3">The sequence shown here is derived from an EMBL/GenBank/DDBJ whole genome shotgun (WGS) entry which is preliminary data.</text>
</comment>
<dbReference type="EMBL" id="JAQQWP010000004">
    <property type="protein sequence ID" value="KAK8121081.1"/>
    <property type="molecule type" value="Genomic_DNA"/>
</dbReference>
<feature type="compositionally biased region" description="Polar residues" evidence="1">
    <location>
        <begin position="71"/>
        <end position="103"/>
    </location>
</feature>
<dbReference type="Proteomes" id="UP001392437">
    <property type="component" value="Unassembled WGS sequence"/>
</dbReference>
<keyword evidence="2" id="KW-1133">Transmembrane helix</keyword>
<reference evidence="3 4" key="1">
    <citation type="submission" date="2023-01" db="EMBL/GenBank/DDBJ databases">
        <title>Analysis of 21 Apiospora genomes using comparative genomics revels a genus with tremendous synthesis potential of carbohydrate active enzymes and secondary metabolites.</title>
        <authorList>
            <person name="Sorensen T."/>
        </authorList>
    </citation>
    <scope>NUCLEOTIDE SEQUENCE [LARGE SCALE GENOMIC DNA]</scope>
    <source>
        <strain evidence="3 4">CBS 117206</strain>
    </source>
</reference>
<feature type="region of interest" description="Disordered" evidence="1">
    <location>
        <begin position="71"/>
        <end position="120"/>
    </location>
</feature>
<evidence type="ECO:0000313" key="4">
    <source>
        <dbReference type="Proteomes" id="UP001392437"/>
    </source>
</evidence>
<name>A0AAW0R1I8_9PEZI</name>
<protein>
    <submittedName>
        <fullName evidence="3">Uncharacterized protein</fullName>
    </submittedName>
</protein>
<sequence>MGSGVEIMTWYTSVLPTDGLLPATIWGLVRWVAFFFKLASLSFAVPVICLIIFDFCLWLCRLARPVHTPTQLQPSSAQASDQKQSPPFAISTGSSNAQLTGRSQPFAGTRRAGFPTTSDT</sequence>
<keyword evidence="2" id="KW-0472">Membrane</keyword>
<accession>A0AAW0R1I8</accession>
<evidence type="ECO:0000256" key="2">
    <source>
        <dbReference type="SAM" id="Phobius"/>
    </source>
</evidence>
<proteinExistence type="predicted"/>
<gene>
    <name evidence="3" type="ORF">PG999_005201</name>
</gene>
<keyword evidence="2" id="KW-0812">Transmembrane</keyword>
<keyword evidence="4" id="KW-1185">Reference proteome</keyword>
<evidence type="ECO:0000313" key="3">
    <source>
        <dbReference type="EMBL" id="KAK8121081.1"/>
    </source>
</evidence>
<feature type="transmembrane region" description="Helical" evidence="2">
    <location>
        <begin position="31"/>
        <end position="60"/>
    </location>
</feature>
<evidence type="ECO:0000256" key="1">
    <source>
        <dbReference type="SAM" id="MobiDB-lite"/>
    </source>
</evidence>
<dbReference type="AlphaFoldDB" id="A0AAW0R1I8"/>